<keyword evidence="3" id="KW-1185">Reference proteome</keyword>
<dbReference type="EMBL" id="EAAA01001703">
    <property type="status" value="NOT_ANNOTATED_CDS"/>
    <property type="molecule type" value="Genomic_DNA"/>
</dbReference>
<reference evidence="2" key="3">
    <citation type="submission" date="2025-08" db="UniProtKB">
        <authorList>
            <consortium name="Ensembl"/>
        </authorList>
    </citation>
    <scope>IDENTIFICATION</scope>
</reference>
<evidence type="ECO:0000313" key="3">
    <source>
        <dbReference type="Proteomes" id="UP000008144"/>
    </source>
</evidence>
<dbReference type="InterPro" id="IPR028027">
    <property type="entry name" value="SPMAP1"/>
</dbReference>
<dbReference type="OMA" id="NAFNDRH"/>
<protein>
    <submittedName>
        <fullName evidence="2">Uncharacterized LOC100178654</fullName>
    </submittedName>
</protein>
<proteinExistence type="predicted"/>
<dbReference type="GeneID" id="100178654"/>
<dbReference type="Pfam" id="PF15075">
    <property type="entry name" value="SPMAP1-like"/>
    <property type="match status" value="2"/>
</dbReference>
<dbReference type="Ensembl" id="ENSCINT00000019989.3">
    <property type="protein sequence ID" value="ENSCINP00000019989.3"/>
    <property type="gene ID" value="ENSCING00000009869.3"/>
</dbReference>
<organism evidence="2 3">
    <name type="scientific">Ciona intestinalis</name>
    <name type="common">Transparent sea squirt</name>
    <name type="synonym">Ascidia intestinalis</name>
    <dbReference type="NCBI Taxonomy" id="7719"/>
    <lineage>
        <taxon>Eukaryota</taxon>
        <taxon>Metazoa</taxon>
        <taxon>Chordata</taxon>
        <taxon>Tunicata</taxon>
        <taxon>Ascidiacea</taxon>
        <taxon>Phlebobranchia</taxon>
        <taxon>Cionidae</taxon>
        <taxon>Ciona</taxon>
    </lineage>
</organism>
<accession>F6XFR1</accession>
<dbReference type="InParanoid" id="F6XFR1"/>
<name>F6XFR1_CIOIN</name>
<dbReference type="PANTHER" id="PTHR34221:SF1">
    <property type="match status" value="1"/>
</dbReference>
<accession>A0A1W2WG03</accession>
<reference evidence="2" key="4">
    <citation type="submission" date="2025-09" db="UniProtKB">
        <authorList>
            <consortium name="Ensembl"/>
        </authorList>
    </citation>
    <scope>IDENTIFICATION</scope>
</reference>
<sequence length="187" mass="21881">MAARLKEDERRRKYQHYADSSPLKTSISEEQIRKLVDGKFSEQKTRVYTQNRGRSFILDGVREHVHKSNVVPSYNAFNDRHAQTYFRQPAVQDMLKRAAATGTGQLIPAFQTFKLSKRNRLPVTPGVDERVKRERKFVVDSIRVDSLKSRRYPVIPKYNALDDIHAKTYFKKKSVRNLLLRTCDLKI</sequence>
<dbReference type="AlphaFoldDB" id="F6XFR1"/>
<dbReference type="GeneTree" id="ENSGT00390000004450"/>
<dbReference type="PANTHER" id="PTHR34221">
    <property type="entry name" value="HYPOTHETICAL PROTEIN LOC691189"/>
    <property type="match status" value="1"/>
</dbReference>
<feature type="compositionally biased region" description="Basic and acidic residues" evidence="1">
    <location>
        <begin position="1"/>
        <end position="11"/>
    </location>
</feature>
<dbReference type="HOGENOM" id="CLU_1447169_0_0_1"/>
<dbReference type="KEGG" id="cin:100178654"/>
<gene>
    <name evidence="2" type="primary">LOC100178654</name>
</gene>
<dbReference type="OrthoDB" id="6122973at2759"/>
<dbReference type="Proteomes" id="UP000008144">
    <property type="component" value="Chromosome 3"/>
</dbReference>
<evidence type="ECO:0000313" key="2">
    <source>
        <dbReference type="Ensembl" id="ENSCINP00000019989.3"/>
    </source>
</evidence>
<dbReference type="RefSeq" id="XP_002130536.1">
    <property type="nucleotide sequence ID" value="XM_002130500.5"/>
</dbReference>
<reference evidence="2" key="2">
    <citation type="journal article" date="2008" name="Genome Biol.">
        <title>Improved genome assembly and evidence-based global gene model set for the chordate Ciona intestinalis: new insight into intron and operon populations.</title>
        <authorList>
            <person name="Satou Y."/>
            <person name="Mineta K."/>
            <person name="Ogasawara M."/>
            <person name="Sasakura Y."/>
            <person name="Shoguchi E."/>
            <person name="Ueno K."/>
            <person name="Yamada L."/>
            <person name="Matsumoto J."/>
            <person name="Wasserscheid J."/>
            <person name="Dewar K."/>
            <person name="Wiley G.B."/>
            <person name="Macmil S.L."/>
            <person name="Roe B.A."/>
            <person name="Zeller R.W."/>
            <person name="Hastings K.E."/>
            <person name="Lemaire P."/>
            <person name="Lindquist E."/>
            <person name="Endo T."/>
            <person name="Hotta K."/>
            <person name="Inaba K."/>
        </authorList>
    </citation>
    <scope>NUCLEOTIDE SEQUENCE [LARGE SCALE GENOMIC DNA]</scope>
    <source>
        <strain evidence="2">wild type</strain>
    </source>
</reference>
<feature type="region of interest" description="Disordered" evidence="1">
    <location>
        <begin position="1"/>
        <end position="23"/>
    </location>
</feature>
<evidence type="ECO:0000256" key="1">
    <source>
        <dbReference type="SAM" id="MobiDB-lite"/>
    </source>
</evidence>
<reference evidence="3" key="1">
    <citation type="journal article" date="2002" name="Science">
        <title>The draft genome of Ciona intestinalis: insights into chordate and vertebrate origins.</title>
        <authorList>
            <person name="Dehal P."/>
            <person name="Satou Y."/>
            <person name="Campbell R.K."/>
            <person name="Chapman J."/>
            <person name="Degnan B."/>
            <person name="De Tomaso A."/>
            <person name="Davidson B."/>
            <person name="Di Gregorio A."/>
            <person name="Gelpke M."/>
            <person name="Goodstein D.M."/>
            <person name="Harafuji N."/>
            <person name="Hastings K.E."/>
            <person name="Ho I."/>
            <person name="Hotta K."/>
            <person name="Huang W."/>
            <person name="Kawashima T."/>
            <person name="Lemaire P."/>
            <person name="Martinez D."/>
            <person name="Meinertzhagen I.A."/>
            <person name="Necula S."/>
            <person name="Nonaka M."/>
            <person name="Putnam N."/>
            <person name="Rash S."/>
            <person name="Saiga H."/>
            <person name="Satake M."/>
            <person name="Terry A."/>
            <person name="Yamada L."/>
            <person name="Wang H.G."/>
            <person name="Awazu S."/>
            <person name="Azumi K."/>
            <person name="Boore J."/>
            <person name="Branno M."/>
            <person name="Chin-Bow S."/>
            <person name="DeSantis R."/>
            <person name="Doyle S."/>
            <person name="Francino P."/>
            <person name="Keys D.N."/>
            <person name="Haga S."/>
            <person name="Hayashi H."/>
            <person name="Hino K."/>
            <person name="Imai K.S."/>
            <person name="Inaba K."/>
            <person name="Kano S."/>
            <person name="Kobayashi K."/>
            <person name="Kobayashi M."/>
            <person name="Lee B.I."/>
            <person name="Makabe K.W."/>
            <person name="Manohar C."/>
            <person name="Matassi G."/>
            <person name="Medina M."/>
            <person name="Mochizuki Y."/>
            <person name="Mount S."/>
            <person name="Morishita T."/>
            <person name="Miura S."/>
            <person name="Nakayama A."/>
            <person name="Nishizaka S."/>
            <person name="Nomoto H."/>
            <person name="Ohta F."/>
            <person name="Oishi K."/>
            <person name="Rigoutsos I."/>
            <person name="Sano M."/>
            <person name="Sasaki A."/>
            <person name="Sasakura Y."/>
            <person name="Shoguchi E."/>
            <person name="Shin-i T."/>
            <person name="Spagnuolo A."/>
            <person name="Stainier D."/>
            <person name="Suzuki M.M."/>
            <person name="Tassy O."/>
            <person name="Takatori N."/>
            <person name="Tokuoka M."/>
            <person name="Yagi K."/>
            <person name="Yoshizaki F."/>
            <person name="Wada S."/>
            <person name="Zhang C."/>
            <person name="Hyatt P.D."/>
            <person name="Larimer F."/>
            <person name="Detter C."/>
            <person name="Doggett N."/>
            <person name="Glavina T."/>
            <person name="Hawkins T."/>
            <person name="Richardson P."/>
            <person name="Lucas S."/>
            <person name="Kohara Y."/>
            <person name="Levine M."/>
            <person name="Satoh N."/>
            <person name="Rokhsar D.S."/>
        </authorList>
    </citation>
    <scope>NUCLEOTIDE SEQUENCE [LARGE SCALE GENOMIC DNA]</scope>
</reference>